<dbReference type="Pfam" id="PF14032">
    <property type="entry name" value="PknH_C"/>
    <property type="match status" value="1"/>
</dbReference>
<organism evidence="3 4">
    <name type="scientific">Mycolicibacterium duvalii</name>
    <dbReference type="NCBI Taxonomy" id="39688"/>
    <lineage>
        <taxon>Bacteria</taxon>
        <taxon>Bacillati</taxon>
        <taxon>Actinomycetota</taxon>
        <taxon>Actinomycetes</taxon>
        <taxon>Mycobacteriales</taxon>
        <taxon>Mycobacteriaceae</taxon>
        <taxon>Mycolicibacterium</taxon>
    </lineage>
</organism>
<gene>
    <name evidence="3" type="ORF">MDUV_06960</name>
</gene>
<dbReference type="Proteomes" id="UP000467006">
    <property type="component" value="Chromosome"/>
</dbReference>
<evidence type="ECO:0000256" key="1">
    <source>
        <dbReference type="SAM" id="SignalP"/>
    </source>
</evidence>
<dbReference type="EMBL" id="AP022563">
    <property type="protein sequence ID" value="BBX15836.1"/>
    <property type="molecule type" value="Genomic_DNA"/>
</dbReference>
<evidence type="ECO:0000313" key="3">
    <source>
        <dbReference type="EMBL" id="BBX15836.1"/>
    </source>
</evidence>
<dbReference type="InterPro" id="IPR026954">
    <property type="entry name" value="PknH-like_Extracell"/>
</dbReference>
<proteinExistence type="predicted"/>
<dbReference type="PROSITE" id="PS51257">
    <property type="entry name" value="PROKAR_LIPOPROTEIN"/>
    <property type="match status" value="1"/>
</dbReference>
<dbReference type="RefSeq" id="WP_179964261.1">
    <property type="nucleotide sequence ID" value="NZ_AP022563.1"/>
</dbReference>
<dbReference type="KEGG" id="mdu:MDUV_06960"/>
<dbReference type="AlphaFoldDB" id="A0A7I7JVE8"/>
<feature type="chain" id="PRO_5029684910" description="PknH-like extracellular domain-containing protein" evidence="1">
    <location>
        <begin position="25"/>
        <end position="242"/>
    </location>
</feature>
<protein>
    <recommendedName>
        <fullName evidence="2">PknH-like extracellular domain-containing protein</fullName>
    </recommendedName>
</protein>
<keyword evidence="1" id="KW-0732">Signal</keyword>
<keyword evidence="4" id="KW-1185">Reference proteome</keyword>
<evidence type="ECO:0000259" key="2">
    <source>
        <dbReference type="Pfam" id="PF14032"/>
    </source>
</evidence>
<name>A0A7I7JVE8_9MYCO</name>
<sequence length="242" mass="24800">MSGKLAAVAATAAVCLATAGCAGAPVDHRPTVRIAEAAQPSPALPLGTFLPSAQELAAELGTGVAGLLGRPVEGDAAMLLRSVGDADVVPADCVSAAYRLQNVVYDDSPVQSVATNTWAGGGFDGPPVTGYFGIVQMASASAAQEFFATLTEAWRRCNGQTLARHQLEELSRITDVTFDRRVVSASILHASRGAAAPDGRRAVGLAGDCIVEVELTDPRPTGDPRGAVGVADLMLDKIAAHR</sequence>
<evidence type="ECO:0000313" key="4">
    <source>
        <dbReference type="Proteomes" id="UP000467006"/>
    </source>
</evidence>
<feature type="domain" description="PknH-like extracellular" evidence="2">
    <location>
        <begin position="46"/>
        <end position="237"/>
    </location>
</feature>
<accession>A0A7I7JVE8</accession>
<feature type="signal peptide" evidence="1">
    <location>
        <begin position="1"/>
        <end position="24"/>
    </location>
</feature>
<dbReference type="Gene3D" id="3.40.1000.70">
    <property type="entry name" value="PknH-like extracellular domain"/>
    <property type="match status" value="1"/>
</dbReference>
<reference evidence="3 4" key="1">
    <citation type="journal article" date="2019" name="Emerg. Microbes Infect.">
        <title>Comprehensive subspecies identification of 175 nontuberculous mycobacteria species based on 7547 genomic profiles.</title>
        <authorList>
            <person name="Matsumoto Y."/>
            <person name="Kinjo T."/>
            <person name="Motooka D."/>
            <person name="Nabeya D."/>
            <person name="Jung N."/>
            <person name="Uechi K."/>
            <person name="Horii T."/>
            <person name="Iida T."/>
            <person name="Fujita J."/>
            <person name="Nakamura S."/>
        </authorList>
    </citation>
    <scope>NUCLEOTIDE SEQUENCE [LARGE SCALE GENOMIC DNA]</scope>
    <source>
        <strain evidence="3 4">JCM 6396</strain>
    </source>
</reference>
<dbReference type="InterPro" id="IPR038232">
    <property type="entry name" value="PknH-like_Extracell_sf"/>
</dbReference>